<keyword evidence="1" id="KW-0472">Membrane</keyword>
<keyword evidence="1" id="KW-1133">Transmembrane helix</keyword>
<keyword evidence="4" id="KW-1185">Reference proteome</keyword>
<dbReference type="AlphaFoldDB" id="A0A0N4U3T1"/>
<dbReference type="WBParaSite" id="DME_0000139301-mRNA-1">
    <property type="protein sequence ID" value="DME_0000139301-mRNA-1"/>
    <property type="gene ID" value="DME_0000139301"/>
</dbReference>
<sequence>MMLNDEKCVKAAASKQPTDLLSDYAARSSCCLIPNNSFHLLFLLFPFQKKTFRGKPEWQKTDDCLCARNSPVCCLHNSTKEYCSQDKDARESGINEDFVAEKGRCIFQRRTSLFMFSDSSSRICGLNQQHVNKAIESMHKFAALILRFFTAICTFLKDGIYWLMALIGNDMQRSVNQTEDKNLDDFVQKYFDNEWTMKDEAVKQNQEEQEKIDIIQFSTTGAPLSKSNESEMHERKEKFLKQNEERGTQFYTTKRRISENCKRDEDPTASLYPIPLSPPPPPLAPIWITSPQVGTMQKVPKGAVPLFPPDVLAGTHAYLKQKKEKSREKVKSPNSEIVDGDWTVSNARMIFQDLVRPHSSFLKEYDDRDNVFGEEEDVHWIPPKKSVVSKISKPNDPNAQFIFRASKPQMAEIHSRLSENNFIMGQSVFSPIKEAEELRTSINRKATATPESHLGSRIATPCDDYTYNRQTPIERYHYDYYTPIGTEQYLAPRSHSHSRLASLISRFDNSQHISRTNGDRINVLKQRSRTVEPRSNLAMEMTRHWPPKNNTAGVEIVKNNWNSIPTEIISCRLSLIIFFLQYFFVHTTSFLPDKANKCKVKLISAQGFADPLRTAERSVTNKWTTKDDKGRVLNEYSTRQWIGENDGLRRRGDGTGESWRNVVEVKPDGKTNFFENRKYYTKNYLIEV</sequence>
<evidence type="ECO:0000313" key="5">
    <source>
        <dbReference type="WBParaSite" id="DME_0000139301-mRNA-1"/>
    </source>
</evidence>
<organism evidence="3 5">
    <name type="scientific">Dracunculus medinensis</name>
    <name type="common">Guinea worm</name>
    <dbReference type="NCBI Taxonomy" id="318479"/>
    <lineage>
        <taxon>Eukaryota</taxon>
        <taxon>Metazoa</taxon>
        <taxon>Ecdysozoa</taxon>
        <taxon>Nematoda</taxon>
        <taxon>Chromadorea</taxon>
        <taxon>Rhabditida</taxon>
        <taxon>Spirurina</taxon>
        <taxon>Dracunculoidea</taxon>
        <taxon>Dracunculidae</taxon>
        <taxon>Dracunculus</taxon>
    </lineage>
</organism>
<dbReference type="STRING" id="318479.A0A0N4U3T1"/>
<proteinExistence type="predicted"/>
<keyword evidence="1" id="KW-0812">Transmembrane</keyword>
<evidence type="ECO:0000313" key="4">
    <source>
        <dbReference type="Proteomes" id="UP000274756"/>
    </source>
</evidence>
<protein>
    <submittedName>
        <fullName evidence="5">SH2 domain-containing protein</fullName>
    </submittedName>
</protein>
<reference evidence="2 4" key="2">
    <citation type="submission" date="2018-11" db="EMBL/GenBank/DDBJ databases">
        <authorList>
            <consortium name="Pathogen Informatics"/>
        </authorList>
    </citation>
    <scope>NUCLEOTIDE SEQUENCE [LARGE SCALE GENOMIC DNA]</scope>
</reference>
<name>A0A0N4U3T1_DRAME</name>
<evidence type="ECO:0000313" key="2">
    <source>
        <dbReference type="EMBL" id="VDN55780.1"/>
    </source>
</evidence>
<evidence type="ECO:0000256" key="1">
    <source>
        <dbReference type="SAM" id="Phobius"/>
    </source>
</evidence>
<gene>
    <name evidence="2" type="ORF">DME_LOCUS5753</name>
</gene>
<dbReference type="Proteomes" id="UP000274756">
    <property type="component" value="Unassembled WGS sequence"/>
</dbReference>
<dbReference type="OrthoDB" id="5863642at2759"/>
<accession>A0A0N4U3T1</accession>
<evidence type="ECO:0000313" key="3">
    <source>
        <dbReference type="Proteomes" id="UP000038040"/>
    </source>
</evidence>
<reference evidence="5" key="1">
    <citation type="submission" date="2017-02" db="UniProtKB">
        <authorList>
            <consortium name="WormBaseParasite"/>
        </authorList>
    </citation>
    <scope>IDENTIFICATION</scope>
</reference>
<feature type="transmembrane region" description="Helical" evidence="1">
    <location>
        <begin position="141"/>
        <end position="164"/>
    </location>
</feature>
<dbReference type="Proteomes" id="UP000038040">
    <property type="component" value="Unplaced"/>
</dbReference>
<dbReference type="EMBL" id="UYYG01001153">
    <property type="protein sequence ID" value="VDN55780.1"/>
    <property type="molecule type" value="Genomic_DNA"/>
</dbReference>